<evidence type="ECO:0000313" key="1">
    <source>
        <dbReference type="EMBL" id="MBC8535023.1"/>
    </source>
</evidence>
<accession>A0A926HT78</accession>
<gene>
    <name evidence="1" type="ORF">IAG03_13785</name>
</gene>
<dbReference type="EMBL" id="JACRSN010000041">
    <property type="protein sequence ID" value="MBC8535023.1"/>
    <property type="molecule type" value="Genomic_DNA"/>
</dbReference>
<dbReference type="AlphaFoldDB" id="A0A926HT78"/>
<sequence length="101" mass="11702">MENEKRALSWREFVESGFDGREYQFPDFEGTFAATIACKRWDRNKNLLAYLDFDDGRKIMTSAWSEKNYLGLADIPLNTRVSVSFQFSAKGVSYLRSVEVI</sequence>
<protein>
    <submittedName>
        <fullName evidence="1">Uncharacterized protein</fullName>
    </submittedName>
</protein>
<organism evidence="1 2">
    <name type="scientific">Yeguia hominis</name>
    <dbReference type="NCBI Taxonomy" id="2763662"/>
    <lineage>
        <taxon>Bacteria</taxon>
        <taxon>Bacillati</taxon>
        <taxon>Bacillota</taxon>
        <taxon>Clostridia</taxon>
        <taxon>Eubacteriales</taxon>
        <taxon>Yeguiaceae</taxon>
        <taxon>Yeguia</taxon>
    </lineage>
</organism>
<proteinExistence type="predicted"/>
<keyword evidence="2" id="KW-1185">Reference proteome</keyword>
<name>A0A926HT78_9FIRM</name>
<evidence type="ECO:0000313" key="2">
    <source>
        <dbReference type="Proteomes" id="UP000651482"/>
    </source>
</evidence>
<reference evidence="1" key="1">
    <citation type="submission" date="2020-08" db="EMBL/GenBank/DDBJ databases">
        <title>Genome public.</title>
        <authorList>
            <person name="Liu C."/>
            <person name="Sun Q."/>
        </authorList>
    </citation>
    <scope>NUCLEOTIDE SEQUENCE</scope>
    <source>
        <strain evidence="1">NSJ-40</strain>
    </source>
</reference>
<comment type="caution">
    <text evidence="1">The sequence shown here is derived from an EMBL/GenBank/DDBJ whole genome shotgun (WGS) entry which is preliminary data.</text>
</comment>
<dbReference type="Proteomes" id="UP000651482">
    <property type="component" value="Unassembled WGS sequence"/>
</dbReference>
<dbReference type="RefSeq" id="WP_249320696.1">
    <property type="nucleotide sequence ID" value="NZ_JACRSN010000041.1"/>
</dbReference>